<dbReference type="PANTHER" id="PTHR35526">
    <property type="entry name" value="ANTI-SIGMA-F FACTOR RSBW-RELATED"/>
    <property type="match status" value="1"/>
</dbReference>
<dbReference type="Gene3D" id="3.30.450.40">
    <property type="match status" value="1"/>
</dbReference>
<sequence length="299" mass="31392">MPVSPRPVSVGEPVASWAQDALRRGMALPAVHRVGLALVEGGGRRLKFTASDRLADGAPAWCHIDGYDDVPLNTAVRTGASVLGTVTGLHERYAAFAARQEGTSTVAVAAVPLVADAQTVGGYVLFFEQPQPLDDGQRGELEDLGRALGSTLRRAQAAVRRTTAGFAEDDVPPGAAVAVHEVTPDVAAVAPARAFLRSILGEWGVDEDCVYTAVLCLSELVTNAVIHTQTGCSVRVVLDRGVLLTSVRDLGAKEVAVEAVDDPLQPNGRGLQVLDALATRWGTTVDSDGTTVWFVLDLP</sequence>
<evidence type="ECO:0000259" key="2">
    <source>
        <dbReference type="Pfam" id="PF13581"/>
    </source>
</evidence>
<dbReference type="PANTHER" id="PTHR35526:SF3">
    <property type="entry name" value="ANTI-SIGMA-F FACTOR RSBW"/>
    <property type="match status" value="1"/>
</dbReference>
<dbReference type="Proteomes" id="UP001501821">
    <property type="component" value="Unassembled WGS sequence"/>
</dbReference>
<organism evidence="3 4">
    <name type="scientific">Nocardioides panacisoli</name>
    <dbReference type="NCBI Taxonomy" id="627624"/>
    <lineage>
        <taxon>Bacteria</taxon>
        <taxon>Bacillati</taxon>
        <taxon>Actinomycetota</taxon>
        <taxon>Actinomycetes</taxon>
        <taxon>Propionibacteriales</taxon>
        <taxon>Nocardioidaceae</taxon>
        <taxon>Nocardioides</taxon>
    </lineage>
</organism>
<comment type="caution">
    <text evidence="3">The sequence shown here is derived from an EMBL/GenBank/DDBJ whole genome shotgun (WGS) entry which is preliminary data.</text>
</comment>
<keyword evidence="1" id="KW-0808">Transferase</keyword>
<evidence type="ECO:0000313" key="4">
    <source>
        <dbReference type="Proteomes" id="UP001501821"/>
    </source>
</evidence>
<proteinExistence type="predicted"/>
<dbReference type="Pfam" id="PF13581">
    <property type="entry name" value="HATPase_c_2"/>
    <property type="match status" value="1"/>
</dbReference>
<keyword evidence="1" id="KW-0723">Serine/threonine-protein kinase</keyword>
<name>A0ABP7IVX4_9ACTN</name>
<feature type="domain" description="Histidine kinase/HSP90-like ATPase" evidence="2">
    <location>
        <begin position="183"/>
        <end position="295"/>
    </location>
</feature>
<keyword evidence="4" id="KW-1185">Reference proteome</keyword>
<evidence type="ECO:0000256" key="1">
    <source>
        <dbReference type="ARBA" id="ARBA00022527"/>
    </source>
</evidence>
<dbReference type="InterPro" id="IPR029016">
    <property type="entry name" value="GAF-like_dom_sf"/>
</dbReference>
<dbReference type="SUPFAM" id="SSF55874">
    <property type="entry name" value="ATPase domain of HSP90 chaperone/DNA topoisomerase II/histidine kinase"/>
    <property type="match status" value="1"/>
</dbReference>
<dbReference type="RefSeq" id="WP_344777105.1">
    <property type="nucleotide sequence ID" value="NZ_BAABAH010000012.1"/>
</dbReference>
<protein>
    <recommendedName>
        <fullName evidence="2">Histidine kinase/HSP90-like ATPase domain-containing protein</fullName>
    </recommendedName>
</protein>
<dbReference type="Gene3D" id="3.30.565.10">
    <property type="entry name" value="Histidine kinase-like ATPase, C-terminal domain"/>
    <property type="match status" value="1"/>
</dbReference>
<dbReference type="InterPro" id="IPR003594">
    <property type="entry name" value="HATPase_dom"/>
</dbReference>
<dbReference type="EMBL" id="BAABAH010000012">
    <property type="protein sequence ID" value="GAA3827658.1"/>
    <property type="molecule type" value="Genomic_DNA"/>
</dbReference>
<dbReference type="SUPFAM" id="SSF55781">
    <property type="entry name" value="GAF domain-like"/>
    <property type="match status" value="1"/>
</dbReference>
<dbReference type="InterPro" id="IPR036890">
    <property type="entry name" value="HATPase_C_sf"/>
</dbReference>
<dbReference type="InterPro" id="IPR050267">
    <property type="entry name" value="Anti-sigma-factor_SerPK"/>
</dbReference>
<accession>A0ABP7IVX4</accession>
<reference evidence="4" key="1">
    <citation type="journal article" date="2019" name="Int. J. Syst. Evol. Microbiol.">
        <title>The Global Catalogue of Microorganisms (GCM) 10K type strain sequencing project: providing services to taxonomists for standard genome sequencing and annotation.</title>
        <authorList>
            <consortium name="The Broad Institute Genomics Platform"/>
            <consortium name="The Broad Institute Genome Sequencing Center for Infectious Disease"/>
            <person name="Wu L."/>
            <person name="Ma J."/>
        </authorList>
    </citation>
    <scope>NUCLEOTIDE SEQUENCE [LARGE SCALE GENOMIC DNA]</scope>
    <source>
        <strain evidence="4">JCM 16953</strain>
    </source>
</reference>
<dbReference type="CDD" id="cd16936">
    <property type="entry name" value="HATPase_RsbW-like"/>
    <property type="match status" value="1"/>
</dbReference>
<gene>
    <name evidence="3" type="ORF">GCM10022242_31250</name>
</gene>
<keyword evidence="1" id="KW-0418">Kinase</keyword>
<evidence type="ECO:0000313" key="3">
    <source>
        <dbReference type="EMBL" id="GAA3827658.1"/>
    </source>
</evidence>